<protein>
    <submittedName>
        <fullName evidence="5">Protein containing Thioesterase</fullName>
    </submittedName>
</protein>
<dbReference type="Gene3D" id="3.40.50.1820">
    <property type="entry name" value="alpha/beta hydrolase"/>
    <property type="match status" value="1"/>
</dbReference>
<dbReference type="GO" id="GO:0006633">
    <property type="term" value="P:fatty acid biosynthetic process"/>
    <property type="evidence" value="ECO:0007669"/>
    <property type="project" value="TreeGrafter"/>
</dbReference>
<dbReference type="Gene3D" id="3.90.180.10">
    <property type="entry name" value="Medium-chain alcohol dehydrogenases, catalytic domain"/>
    <property type="match status" value="1"/>
</dbReference>
<organism evidence="5 6">
    <name type="scientific">Candidatus Thiomargarita nelsonii</name>
    <dbReference type="NCBI Taxonomy" id="1003181"/>
    <lineage>
        <taxon>Bacteria</taxon>
        <taxon>Pseudomonadati</taxon>
        <taxon>Pseudomonadota</taxon>
        <taxon>Gammaproteobacteria</taxon>
        <taxon>Thiotrichales</taxon>
        <taxon>Thiotrichaceae</taxon>
        <taxon>Thiomargarita</taxon>
    </lineage>
</organism>
<dbReference type="PANTHER" id="PTHR43775">
    <property type="entry name" value="FATTY ACID SYNTHASE"/>
    <property type="match status" value="1"/>
</dbReference>
<dbReference type="Pfam" id="PF00975">
    <property type="entry name" value="Thioesterase"/>
    <property type="match status" value="1"/>
</dbReference>
<dbReference type="AlphaFoldDB" id="A0A0A6RJW2"/>
<dbReference type="InterPro" id="IPR036291">
    <property type="entry name" value="NAD(P)-bd_dom_sf"/>
</dbReference>
<dbReference type="InterPro" id="IPR036736">
    <property type="entry name" value="ACP-like_sf"/>
</dbReference>
<dbReference type="SUPFAM" id="SSF51735">
    <property type="entry name" value="NAD(P)-binding Rossmann-fold domains"/>
    <property type="match status" value="1"/>
</dbReference>
<dbReference type="Gene3D" id="1.10.1200.10">
    <property type="entry name" value="ACP-like"/>
    <property type="match status" value="1"/>
</dbReference>
<evidence type="ECO:0000313" key="5">
    <source>
        <dbReference type="EMBL" id="OAD23152.1"/>
    </source>
</evidence>
<gene>
    <name evidence="5" type="ORF">THIOM_001023</name>
</gene>
<dbReference type="SMART" id="SM00829">
    <property type="entry name" value="PKS_ER"/>
    <property type="match status" value="1"/>
</dbReference>
<proteinExistence type="predicted"/>
<keyword evidence="6" id="KW-1185">Reference proteome</keyword>
<sequence length="617" mass="68485">MTAYYALIKVGRLCKGERILIHAASGGVGLAAVQIAQWIGAEIFATAGNSEKREFLHSIGIQHVMDSRSLDFANEVMEYTEGKGVDVVLNSLGGEFISKSLEILAHLGRFLELGVRDIYNNTPLGLQPFEKCLSFTAINISSYIPQFNAIFREVVQHFNEGHFSALPYRVFSATEVTNAFEYMASAKHIGKIIVSLEEKESIKTLAAQYQPSSKTARKLSKIVDSGNGKNAAMTKDEQQNLINEGILPTEGIAVFNRILGSTSPQVIVSTRHLQSRIEHNINSLKAAVQNRLVKQVHPRDELEQKLIEIWQSFLGIEKVGIHDDFFDLGGDSLLAFQLISKIRESLQIDISANSLLNTPTIAGLIEQIQPTPQTLPSSLVEIQTGDNLKKPLFLVHPVSGNVYIYRDLALHLEPEQPVYGIQAQGLLGEAAPLSSIEEMAAHYLEAIRVRQPEGPYYLGGSSLGGMVVFEIAQQLQALGQKVALLAMIDSPVSSNQTTFNLKTDEEIIKYILNSGENVSMHLDELSQPQEHIHDLLKIFKQNKQAARDYKPRVYPGRIIFFRALEENVYINAKNAERAWSGFAQQGMEVIDVPGNHITMNYAPHVQVIAKRLKSCFE</sequence>
<evidence type="ECO:0000259" key="4">
    <source>
        <dbReference type="PROSITE" id="PS50075"/>
    </source>
</evidence>
<dbReference type="CDD" id="cd05195">
    <property type="entry name" value="enoyl_red"/>
    <property type="match status" value="1"/>
</dbReference>
<dbReference type="InterPro" id="IPR009081">
    <property type="entry name" value="PP-bd_ACP"/>
</dbReference>
<name>A0A0A6RJW2_9GAMM</name>
<keyword evidence="1" id="KW-0596">Phosphopantetheine</keyword>
<dbReference type="PANTHER" id="PTHR43775:SF37">
    <property type="entry name" value="SI:DKEY-61P9.11"/>
    <property type="match status" value="1"/>
</dbReference>
<accession>A0A0A6RJW2</accession>
<evidence type="ECO:0000256" key="2">
    <source>
        <dbReference type="ARBA" id="ARBA00022553"/>
    </source>
</evidence>
<dbReference type="Pfam" id="PF00107">
    <property type="entry name" value="ADH_zinc_N"/>
    <property type="match status" value="1"/>
</dbReference>
<dbReference type="GO" id="GO:0016491">
    <property type="term" value="F:oxidoreductase activity"/>
    <property type="evidence" value="ECO:0007669"/>
    <property type="project" value="InterPro"/>
</dbReference>
<dbReference type="Pfam" id="PF00550">
    <property type="entry name" value="PP-binding"/>
    <property type="match status" value="1"/>
</dbReference>
<dbReference type="GO" id="GO:0004312">
    <property type="term" value="F:fatty acid synthase activity"/>
    <property type="evidence" value="ECO:0007669"/>
    <property type="project" value="TreeGrafter"/>
</dbReference>
<dbReference type="FunFam" id="1.10.1200.10:FF:000016">
    <property type="entry name" value="Non-ribosomal peptide synthase"/>
    <property type="match status" value="1"/>
</dbReference>
<dbReference type="InterPro" id="IPR013149">
    <property type="entry name" value="ADH-like_C"/>
</dbReference>
<evidence type="ECO:0000313" key="6">
    <source>
        <dbReference type="Proteomes" id="UP000076962"/>
    </source>
</evidence>
<dbReference type="SUPFAM" id="SSF47336">
    <property type="entry name" value="ACP-like"/>
    <property type="match status" value="1"/>
</dbReference>
<dbReference type="FunFam" id="3.40.50.720:FF:000209">
    <property type="entry name" value="Polyketide synthase Pks12"/>
    <property type="match status" value="1"/>
</dbReference>
<dbReference type="InterPro" id="IPR029058">
    <property type="entry name" value="AB_hydrolase_fold"/>
</dbReference>
<keyword evidence="2" id="KW-0597">Phosphoprotein</keyword>
<dbReference type="Proteomes" id="UP000076962">
    <property type="component" value="Unassembled WGS sequence"/>
</dbReference>
<dbReference type="InterPro" id="IPR050091">
    <property type="entry name" value="PKS_NRPS_Biosynth_Enz"/>
</dbReference>
<keyword evidence="3" id="KW-0808">Transferase</keyword>
<comment type="caution">
    <text evidence="5">The sequence shown here is derived from an EMBL/GenBank/DDBJ whole genome shotgun (WGS) entry which is preliminary data.</text>
</comment>
<dbReference type="InterPro" id="IPR020843">
    <property type="entry name" value="ER"/>
</dbReference>
<dbReference type="PATRIC" id="fig|1003181.4.peg.1434"/>
<dbReference type="SUPFAM" id="SSF53474">
    <property type="entry name" value="alpha/beta-Hydrolases"/>
    <property type="match status" value="1"/>
</dbReference>
<dbReference type="InterPro" id="IPR001031">
    <property type="entry name" value="Thioesterase"/>
</dbReference>
<dbReference type="PROSITE" id="PS50075">
    <property type="entry name" value="CARRIER"/>
    <property type="match status" value="1"/>
</dbReference>
<dbReference type="GO" id="GO:0044550">
    <property type="term" value="P:secondary metabolite biosynthetic process"/>
    <property type="evidence" value="ECO:0007669"/>
    <property type="project" value="UniProtKB-ARBA"/>
</dbReference>
<feature type="domain" description="Carrier" evidence="4">
    <location>
        <begin position="297"/>
        <end position="372"/>
    </location>
</feature>
<dbReference type="EMBL" id="LUTY01000520">
    <property type="protein sequence ID" value="OAD23152.1"/>
    <property type="molecule type" value="Genomic_DNA"/>
</dbReference>
<reference evidence="5 6" key="1">
    <citation type="submission" date="2016-05" db="EMBL/GenBank/DDBJ databases">
        <title>Single-cell genome of chain-forming Candidatus Thiomargarita nelsonii and comparison to other large sulfur-oxidizing bacteria.</title>
        <authorList>
            <person name="Winkel M."/>
            <person name="Salman V."/>
            <person name="Woyke T."/>
            <person name="Schulz-Vogt H."/>
            <person name="Richter M."/>
            <person name="Flood B."/>
            <person name="Bailey J."/>
            <person name="Amann R."/>
            <person name="Mussmann M."/>
        </authorList>
    </citation>
    <scope>NUCLEOTIDE SEQUENCE [LARGE SCALE GENOMIC DNA]</scope>
    <source>
        <strain evidence="5 6">THI036</strain>
    </source>
</reference>
<evidence type="ECO:0000256" key="1">
    <source>
        <dbReference type="ARBA" id="ARBA00022450"/>
    </source>
</evidence>
<evidence type="ECO:0000256" key="3">
    <source>
        <dbReference type="ARBA" id="ARBA00022679"/>
    </source>
</evidence>